<comment type="caution">
    <text evidence="4">The sequence shown here is derived from an EMBL/GenBank/DDBJ whole genome shotgun (WGS) entry which is preliminary data.</text>
</comment>
<gene>
    <name evidence="4" type="ORF">GCM10010276_58510</name>
</gene>
<feature type="coiled-coil region" evidence="1">
    <location>
        <begin position="85"/>
        <end position="132"/>
    </location>
</feature>
<evidence type="ECO:0000313" key="4">
    <source>
        <dbReference type="EMBL" id="GAA2506290.1"/>
    </source>
</evidence>
<protein>
    <recommendedName>
        <fullName evidence="3">Transglycosylase SLT domain-containing protein</fullName>
    </recommendedName>
</protein>
<keyword evidence="1" id="KW-0175">Coiled coil</keyword>
<feature type="domain" description="Transglycosylase SLT" evidence="3">
    <location>
        <begin position="169"/>
        <end position="244"/>
    </location>
</feature>
<dbReference type="Pfam" id="PF01464">
    <property type="entry name" value="SLT"/>
    <property type="match status" value="1"/>
</dbReference>
<feature type="signal peptide" evidence="2">
    <location>
        <begin position="1"/>
        <end position="42"/>
    </location>
</feature>
<dbReference type="InterPro" id="IPR008258">
    <property type="entry name" value="Transglycosylase_SLT_dom_1"/>
</dbReference>
<name>A0ABN3MQJ3_STRLO</name>
<keyword evidence="2" id="KW-0732">Signal</keyword>
<dbReference type="EMBL" id="BAAASG010000014">
    <property type="protein sequence ID" value="GAA2506290.1"/>
    <property type="molecule type" value="Genomic_DNA"/>
</dbReference>
<dbReference type="Proteomes" id="UP001501777">
    <property type="component" value="Unassembled WGS sequence"/>
</dbReference>
<accession>A0ABN3MQJ3</accession>
<organism evidence="4 5">
    <name type="scientific">Streptomyces longisporus</name>
    <dbReference type="NCBI Taxonomy" id="1948"/>
    <lineage>
        <taxon>Bacteria</taxon>
        <taxon>Bacillati</taxon>
        <taxon>Actinomycetota</taxon>
        <taxon>Actinomycetes</taxon>
        <taxon>Kitasatosporales</taxon>
        <taxon>Streptomycetaceae</taxon>
        <taxon>Streptomyces</taxon>
    </lineage>
</organism>
<evidence type="ECO:0000256" key="1">
    <source>
        <dbReference type="SAM" id="Coils"/>
    </source>
</evidence>
<proteinExistence type="predicted"/>
<evidence type="ECO:0000256" key="2">
    <source>
        <dbReference type="SAM" id="SignalP"/>
    </source>
</evidence>
<reference evidence="4 5" key="1">
    <citation type="journal article" date="2019" name="Int. J. Syst. Evol. Microbiol.">
        <title>The Global Catalogue of Microorganisms (GCM) 10K type strain sequencing project: providing services to taxonomists for standard genome sequencing and annotation.</title>
        <authorList>
            <consortium name="The Broad Institute Genomics Platform"/>
            <consortium name="The Broad Institute Genome Sequencing Center for Infectious Disease"/>
            <person name="Wu L."/>
            <person name="Ma J."/>
        </authorList>
    </citation>
    <scope>NUCLEOTIDE SEQUENCE [LARGE SCALE GENOMIC DNA]</scope>
    <source>
        <strain evidence="4 5">JCM 4395</strain>
    </source>
</reference>
<evidence type="ECO:0000313" key="5">
    <source>
        <dbReference type="Proteomes" id="UP001501777"/>
    </source>
</evidence>
<keyword evidence="5" id="KW-1185">Reference proteome</keyword>
<dbReference type="InterPro" id="IPR023346">
    <property type="entry name" value="Lysozyme-like_dom_sf"/>
</dbReference>
<sequence length="247" mass="25835">MLKNTNIRRLSRSLTRHQKVAMAGVATLGAAALAFSAVPSNAETTTNEATVSTAKVEYGSNQIKDVKASVTDQLAGASLKAEAIKAKAEAKAKQQAAAAAAAKKAAAEAAAKKQAEAARQAKEAASRAAQRAAIKPVAKTYANNLDGWIRNALDIMQSKGIPGSYNGLYRNIMRESSGNPNAINDWDINAINGIPSKGLLQVIPPTFSAYHVAGTSWNIYDPVANITAAANYAADKYGSIDNVNSAY</sequence>
<dbReference type="SUPFAM" id="SSF53955">
    <property type="entry name" value="Lysozyme-like"/>
    <property type="match status" value="1"/>
</dbReference>
<evidence type="ECO:0000259" key="3">
    <source>
        <dbReference type="Pfam" id="PF01464"/>
    </source>
</evidence>
<dbReference type="RefSeq" id="WP_344403684.1">
    <property type="nucleotide sequence ID" value="NZ_BAAASG010000014.1"/>
</dbReference>
<dbReference type="Gene3D" id="1.10.530.10">
    <property type="match status" value="1"/>
</dbReference>
<feature type="chain" id="PRO_5045987376" description="Transglycosylase SLT domain-containing protein" evidence="2">
    <location>
        <begin position="43"/>
        <end position="247"/>
    </location>
</feature>